<evidence type="ECO:0000313" key="3">
    <source>
        <dbReference type="Proteomes" id="UP000886824"/>
    </source>
</evidence>
<reference evidence="2" key="2">
    <citation type="submission" date="2021-04" db="EMBL/GenBank/DDBJ databases">
        <authorList>
            <person name="Gilroy R."/>
        </authorList>
    </citation>
    <scope>NUCLEOTIDE SEQUENCE</scope>
    <source>
        <strain evidence="2">CHK33-7979</strain>
    </source>
</reference>
<organism evidence="2 3">
    <name type="scientific">Candidatus Intestinimonas merdavium</name>
    <dbReference type="NCBI Taxonomy" id="2838622"/>
    <lineage>
        <taxon>Bacteria</taxon>
        <taxon>Bacillati</taxon>
        <taxon>Bacillota</taxon>
        <taxon>Clostridia</taxon>
        <taxon>Eubacteriales</taxon>
        <taxon>Intestinimonas</taxon>
    </lineage>
</organism>
<name>A0A9D1Z4W2_9FIRM</name>
<protein>
    <submittedName>
        <fullName evidence="2">Uncharacterized protein</fullName>
    </submittedName>
</protein>
<dbReference type="AlphaFoldDB" id="A0A9D1Z4W2"/>
<dbReference type="Proteomes" id="UP000886824">
    <property type="component" value="Unassembled WGS sequence"/>
</dbReference>
<accession>A0A9D1Z4W2</accession>
<dbReference type="EMBL" id="DXCX01000062">
    <property type="protein sequence ID" value="HIY73531.1"/>
    <property type="molecule type" value="Genomic_DNA"/>
</dbReference>
<proteinExistence type="predicted"/>
<reference evidence="2" key="1">
    <citation type="journal article" date="2021" name="PeerJ">
        <title>Extensive microbial diversity within the chicken gut microbiome revealed by metagenomics and culture.</title>
        <authorList>
            <person name="Gilroy R."/>
            <person name="Ravi A."/>
            <person name="Getino M."/>
            <person name="Pursley I."/>
            <person name="Horton D.L."/>
            <person name="Alikhan N.F."/>
            <person name="Baker D."/>
            <person name="Gharbi K."/>
            <person name="Hall N."/>
            <person name="Watson M."/>
            <person name="Adriaenssens E.M."/>
            <person name="Foster-Nyarko E."/>
            <person name="Jarju S."/>
            <person name="Secka A."/>
            <person name="Antonio M."/>
            <person name="Oren A."/>
            <person name="Chaudhuri R.R."/>
            <person name="La Ragione R."/>
            <person name="Hildebrand F."/>
            <person name="Pallen M.J."/>
        </authorList>
    </citation>
    <scope>NUCLEOTIDE SEQUENCE</scope>
    <source>
        <strain evidence="2">CHK33-7979</strain>
    </source>
</reference>
<comment type="caution">
    <text evidence="2">The sequence shown here is derived from an EMBL/GenBank/DDBJ whole genome shotgun (WGS) entry which is preliminary data.</text>
</comment>
<sequence length="106" mass="11278">MYNRYIPHSGGYERVVMEDGQPQGAGGEHHQDRRPPPAGGPAGGGHGAWLTGLLKSLGLENLDRGDILLMLILLLLLTDGDDLEPVITLGLLLLFGLGGRERGEKG</sequence>
<evidence type="ECO:0000256" key="1">
    <source>
        <dbReference type="SAM" id="MobiDB-lite"/>
    </source>
</evidence>
<gene>
    <name evidence="2" type="ORF">H9826_06105</name>
</gene>
<feature type="region of interest" description="Disordered" evidence="1">
    <location>
        <begin position="17"/>
        <end position="45"/>
    </location>
</feature>
<evidence type="ECO:0000313" key="2">
    <source>
        <dbReference type="EMBL" id="HIY73531.1"/>
    </source>
</evidence>